<feature type="region of interest" description="Disordered" evidence="1">
    <location>
        <begin position="298"/>
        <end position="357"/>
    </location>
</feature>
<evidence type="ECO:0000313" key="4">
    <source>
        <dbReference type="Proteomes" id="UP000722791"/>
    </source>
</evidence>
<feature type="signal peptide" evidence="2">
    <location>
        <begin position="1"/>
        <end position="22"/>
    </location>
</feature>
<name>A0A8J4LMS3_9CHLO</name>
<dbReference type="OrthoDB" id="532909at2759"/>
<dbReference type="PANTHER" id="PTHR24052">
    <property type="entry name" value="DELTA-RELATED"/>
    <property type="match status" value="1"/>
</dbReference>
<feature type="compositionally biased region" description="Pro residues" evidence="1">
    <location>
        <begin position="307"/>
        <end position="357"/>
    </location>
</feature>
<proteinExistence type="predicted"/>
<dbReference type="GO" id="GO:0016020">
    <property type="term" value="C:membrane"/>
    <property type="evidence" value="ECO:0007669"/>
    <property type="project" value="TreeGrafter"/>
</dbReference>
<dbReference type="PANTHER" id="PTHR24052:SF8">
    <property type="entry name" value="NIMROD A, ISOFORM E"/>
    <property type="match status" value="1"/>
</dbReference>
<feature type="region of interest" description="Disordered" evidence="1">
    <location>
        <begin position="583"/>
        <end position="632"/>
    </location>
</feature>
<feature type="chain" id="PRO_5043870989" evidence="2">
    <location>
        <begin position="23"/>
        <end position="1250"/>
    </location>
</feature>
<evidence type="ECO:0000256" key="1">
    <source>
        <dbReference type="SAM" id="MobiDB-lite"/>
    </source>
</evidence>
<accession>A0A8J4LMS3</accession>
<comment type="caution">
    <text evidence="3">The sequence shown here is derived from an EMBL/GenBank/DDBJ whole genome shotgun (WGS) entry which is preliminary data.</text>
</comment>
<organism evidence="3 4">
    <name type="scientific">Volvox reticuliferus</name>
    <dbReference type="NCBI Taxonomy" id="1737510"/>
    <lineage>
        <taxon>Eukaryota</taxon>
        <taxon>Viridiplantae</taxon>
        <taxon>Chlorophyta</taxon>
        <taxon>core chlorophytes</taxon>
        <taxon>Chlorophyceae</taxon>
        <taxon>CS clade</taxon>
        <taxon>Chlamydomonadales</taxon>
        <taxon>Volvocaceae</taxon>
        <taxon>Volvox</taxon>
    </lineage>
</organism>
<evidence type="ECO:0000313" key="3">
    <source>
        <dbReference type="EMBL" id="GIM02121.1"/>
    </source>
</evidence>
<dbReference type="EMBL" id="BNCQ01000010">
    <property type="protein sequence ID" value="GIM02121.1"/>
    <property type="molecule type" value="Genomic_DNA"/>
</dbReference>
<dbReference type="AlphaFoldDB" id="A0A8J4LMS3"/>
<feature type="compositionally biased region" description="Pro residues" evidence="1">
    <location>
        <begin position="783"/>
        <end position="824"/>
    </location>
</feature>
<evidence type="ECO:0000256" key="2">
    <source>
        <dbReference type="SAM" id="SignalP"/>
    </source>
</evidence>
<dbReference type="InterPro" id="IPR052485">
    <property type="entry name" value="MEGF_diff_regulators"/>
</dbReference>
<dbReference type="PRINTS" id="PR01217">
    <property type="entry name" value="PRICHEXTENSN"/>
</dbReference>
<feature type="compositionally biased region" description="Pro residues" evidence="1">
    <location>
        <begin position="585"/>
        <end position="630"/>
    </location>
</feature>
<feature type="region of interest" description="Disordered" evidence="1">
    <location>
        <begin position="783"/>
        <end position="825"/>
    </location>
</feature>
<keyword evidence="2" id="KW-0732">Signal</keyword>
<feature type="region of interest" description="Disordered" evidence="1">
    <location>
        <begin position="952"/>
        <end position="1081"/>
    </location>
</feature>
<gene>
    <name evidence="3" type="ORF">Vretimale_6837</name>
</gene>
<protein>
    <submittedName>
        <fullName evidence="3">Uncharacterized protein</fullName>
    </submittedName>
</protein>
<dbReference type="Proteomes" id="UP000722791">
    <property type="component" value="Unassembled WGS sequence"/>
</dbReference>
<reference evidence="3" key="1">
    <citation type="journal article" date="2021" name="Proc. Natl. Acad. Sci. U.S.A.">
        <title>Three genomes in the algal genus Volvox reveal the fate of a haploid sex-determining region after a transition to homothallism.</title>
        <authorList>
            <person name="Yamamoto K."/>
            <person name="Hamaji T."/>
            <person name="Kawai-Toyooka H."/>
            <person name="Matsuzaki R."/>
            <person name="Takahashi F."/>
            <person name="Nishimura Y."/>
            <person name="Kawachi M."/>
            <person name="Noguchi H."/>
            <person name="Minakuchi Y."/>
            <person name="Umen J.G."/>
            <person name="Toyoda A."/>
            <person name="Nozaki H."/>
        </authorList>
    </citation>
    <scope>NUCLEOTIDE SEQUENCE</scope>
    <source>
        <strain evidence="3">NIES-3785</strain>
    </source>
</reference>
<sequence>MARSSLLLVALVGLAALRAAVAQYPPPARGMLKWCSINNRTVNAWACNLAANTPTACETSDLWATDGAECAVPFTGPPVASETFKFQDTCRYQVARVPLVFTTTRTQGAVLIIFKDYSDNIYFTVQLDGTSRIAGQVDGQWLYTEPVIPGAGSPSAAIYFWDSPPDTASPIISQAQLVNLMTEDRNSFKRWSCFTYRANTNNICAPGYLLNSLGACTPAVSSPPAISSKSLAATPTANLYISVTVNVVKFGVSTLGAADTGFYCGDPRLDLPQRIATLTLNTTNNVLRLSDIPGFDLPPNCAFTQRPPSPPLPPSPPPAPPSPPPPSPPPPPPSPPPSPLPPSPLPPSPPSPMPPAPPTTLFSAALFIYHPGRPTPFNDNDIAKVVTLMRFALGCGGLNNDYSKCQKSPPYSTISQINNAAFPLYTMMGVKMFFDGMYDGNGNLNPVTDRLRLAEDSVKHMFNTLGTREIWYQLAADQSMGGLFLYCNAYMSLETVINGTAYQQPNFVDNAEYVNVGARYVCPAIQGGIGGPNWPNITIPPYIPDDIVGMPGYIRLGKIPSNPGYKRRMCDYEALSQPYPVQCLAPPPSPPPSPSPPPLPPSPPPVPPSPPTPPSPPPQPSSPSPPPPSPDAQYCTVRFSVVSTSPRFYNRLPECSNLATTVGGLFTQFVTIRQPGVFSCFSNTSTELTVTADLLNVASTQQFLYNLGSNSALYNVIASGLSLICGDFFNATANCTAGTAPLTPIVILHPSGVNVTVAYPFVLRPGDVLFPSNVPAAYACPPPPPSPPAPPSPLPPAPPPSPPLPPQPLPPPTPNPPPPRPPPGFTFQMSVLNGDINDAITNCGRYMSWMNAMMASFERTGTIRRVNPDAPYCNRPASETILKPELSSPADVNFLYVYLTVPGTVGVFVRDGGVPCGSIVRLYNPTGGVFLDYRCNANVTDLRVTDLCCPSPPSPPPLPPSPLPPSPPSPPVPVVSPPPPNPPPPSPPPPAPPPPSPPPPAPPPPSPPPPSPPGPLPPSPPPPSPPPPSPPPPAPPPPSPPPPVVRVSPPPPPKVNSPPPPPPPNRRPPWPPLPAKNAALPPPPPYANITWNPSTDLEIRTYEIFAPYTAVGNKATLVTERTTVFWLCPALKAALADQLGIPISFKPHPQGIACSDYYTLPKAKGIYYRVTVAAQTEGHLALLDTIQNGGDFVFQSNMVCGSQIRVGMGEAPRGKIVPVPPSPFDPKSLVDPYVYLLGGKQSLGFCLNTL</sequence>